<evidence type="ECO:0000256" key="2">
    <source>
        <dbReference type="ARBA" id="ARBA00013064"/>
    </source>
</evidence>
<comment type="caution">
    <text evidence="7">The sequence shown here is derived from an EMBL/GenBank/DDBJ whole genome shotgun (WGS) entry which is preliminary data.</text>
</comment>
<dbReference type="InterPro" id="IPR029021">
    <property type="entry name" value="Prot-tyrosine_phosphatase-like"/>
</dbReference>
<gene>
    <name evidence="7" type="primary">CDC14A_2</name>
    <name evidence="7" type="ORF">E2C01_019921</name>
</gene>
<dbReference type="FunFam" id="3.90.190.10:FF:000006">
    <property type="entry name" value="Dual specificity protein phosphatase CDC14B"/>
    <property type="match status" value="1"/>
</dbReference>
<keyword evidence="4" id="KW-0904">Protein phosphatase</keyword>
<dbReference type="PROSITE" id="PS50056">
    <property type="entry name" value="TYR_PHOSPHATASE_2"/>
    <property type="match status" value="1"/>
</dbReference>
<keyword evidence="3" id="KW-0378">Hydrolase</keyword>
<name>A0A5B7E0Q2_PORTR</name>
<feature type="compositionally biased region" description="Low complexity" evidence="5">
    <location>
        <begin position="93"/>
        <end position="107"/>
    </location>
</feature>
<feature type="region of interest" description="Disordered" evidence="5">
    <location>
        <begin position="451"/>
        <end position="492"/>
    </location>
</feature>
<sequence length="492" mass="54004">MTAGLGRTGSLIGCYMMKHFRFTAAEVIAWLRICRPGSIIGGQQQWLTSKQSSLWLEGDIFRGRNKNQNLNKKCPYGIYSIAYREHVANLRNNRNKNSCNNQNQKKQVVSTSSDEEIEREENVQVVLSGVDTLKLDDHISQTDNHEKYIEDVANSNTGTKDSETCIINGLTQGDRLNQLKASRAHSRSATTGRVQKAAEAVSVSPQSSPSSNDTNTSIFTNNHSKTSDKKYRGTAICKSGSSENATSYSDTSGKPQASAANSGDDKKPDATADSPSDEEDKILSSSSTPEGKSSSSEVRHFAKSTKSTTKSWSPTSVPEGRARRQGKMSRSAPPELKRTTSVERKGTRSALGANFRRSGRSVTRDMGGKKNGGGLKKRSHSPSNREPGRSLKTRKSRSRVTSPEPVPGSDVSDKSKPEKNTKDGGKKKASQTHITEYYTIRKEKSTYKVIRTLPDDPPSDKSTTLRSWNDERKRIGGSGAVATRRTRHHISE</sequence>
<dbReference type="SUPFAM" id="SSF52799">
    <property type="entry name" value="(Phosphotyrosine protein) phosphatases II"/>
    <property type="match status" value="1"/>
</dbReference>
<feature type="region of interest" description="Disordered" evidence="5">
    <location>
        <begin position="93"/>
        <end position="115"/>
    </location>
</feature>
<dbReference type="InterPro" id="IPR000387">
    <property type="entry name" value="Tyr_Pase_dom"/>
</dbReference>
<feature type="compositionally biased region" description="Basic and acidic residues" evidence="5">
    <location>
        <begin position="411"/>
        <end position="426"/>
    </location>
</feature>
<feature type="compositionally biased region" description="Low complexity" evidence="5">
    <location>
        <begin position="304"/>
        <end position="316"/>
    </location>
</feature>
<feature type="compositionally biased region" description="Low complexity" evidence="5">
    <location>
        <begin position="284"/>
        <end position="296"/>
    </location>
</feature>
<dbReference type="InterPro" id="IPR050561">
    <property type="entry name" value="PTP"/>
</dbReference>
<dbReference type="OrthoDB" id="266663at2759"/>
<accession>A0A5B7E0Q2</accession>
<dbReference type="EMBL" id="VSRR010001649">
    <property type="protein sequence ID" value="MPC26773.1"/>
    <property type="molecule type" value="Genomic_DNA"/>
</dbReference>
<keyword evidence="8" id="KW-1185">Reference proteome</keyword>
<protein>
    <recommendedName>
        <fullName evidence="2">protein-tyrosine-phosphatase</fullName>
        <ecNumber evidence="2">3.1.3.48</ecNumber>
    </recommendedName>
</protein>
<feature type="compositionally biased region" description="Polar residues" evidence="5">
    <location>
        <begin position="239"/>
        <end position="261"/>
    </location>
</feature>
<evidence type="ECO:0000256" key="4">
    <source>
        <dbReference type="ARBA" id="ARBA00022912"/>
    </source>
</evidence>
<organism evidence="7 8">
    <name type="scientific">Portunus trituberculatus</name>
    <name type="common">Swimming crab</name>
    <name type="synonym">Neptunus trituberculatus</name>
    <dbReference type="NCBI Taxonomy" id="210409"/>
    <lineage>
        <taxon>Eukaryota</taxon>
        <taxon>Metazoa</taxon>
        <taxon>Ecdysozoa</taxon>
        <taxon>Arthropoda</taxon>
        <taxon>Crustacea</taxon>
        <taxon>Multicrustacea</taxon>
        <taxon>Malacostraca</taxon>
        <taxon>Eumalacostraca</taxon>
        <taxon>Eucarida</taxon>
        <taxon>Decapoda</taxon>
        <taxon>Pleocyemata</taxon>
        <taxon>Brachyura</taxon>
        <taxon>Eubrachyura</taxon>
        <taxon>Portunoidea</taxon>
        <taxon>Portunidae</taxon>
        <taxon>Portuninae</taxon>
        <taxon>Portunus</taxon>
    </lineage>
</organism>
<proteinExistence type="inferred from homology"/>
<evidence type="ECO:0000256" key="5">
    <source>
        <dbReference type="SAM" id="MobiDB-lite"/>
    </source>
</evidence>
<feature type="compositionally biased region" description="Low complexity" evidence="5">
    <location>
        <begin position="201"/>
        <end position="217"/>
    </location>
</feature>
<dbReference type="EC" id="3.1.3.48" evidence="2"/>
<evidence type="ECO:0000256" key="3">
    <source>
        <dbReference type="ARBA" id="ARBA00022801"/>
    </source>
</evidence>
<evidence type="ECO:0000256" key="1">
    <source>
        <dbReference type="ARBA" id="ARBA00007315"/>
    </source>
</evidence>
<feature type="region of interest" description="Disordered" evidence="5">
    <location>
        <begin position="182"/>
        <end position="434"/>
    </location>
</feature>
<feature type="compositionally biased region" description="Basic and acidic residues" evidence="5">
    <location>
        <begin position="335"/>
        <end position="346"/>
    </location>
</feature>
<dbReference type="AlphaFoldDB" id="A0A5B7E0Q2"/>
<comment type="similarity">
    <text evidence="1">Belongs to the protein-tyrosine phosphatase family. Non-receptor class CDC14 subfamily.</text>
</comment>
<dbReference type="PANTHER" id="PTHR23339">
    <property type="entry name" value="TYROSINE SPECIFIC PROTEIN PHOSPHATASE AND DUAL SPECIFICITY PROTEIN PHOSPHATASE"/>
    <property type="match status" value="1"/>
</dbReference>
<dbReference type="GO" id="GO:0004725">
    <property type="term" value="F:protein tyrosine phosphatase activity"/>
    <property type="evidence" value="ECO:0007669"/>
    <property type="project" value="UniProtKB-EC"/>
</dbReference>
<reference evidence="7 8" key="1">
    <citation type="submission" date="2019-05" db="EMBL/GenBank/DDBJ databases">
        <title>Another draft genome of Portunus trituberculatus and its Hox gene families provides insights of decapod evolution.</title>
        <authorList>
            <person name="Jeong J.-H."/>
            <person name="Song I."/>
            <person name="Kim S."/>
            <person name="Choi T."/>
            <person name="Kim D."/>
            <person name="Ryu S."/>
            <person name="Kim W."/>
        </authorList>
    </citation>
    <scope>NUCLEOTIDE SEQUENCE [LARGE SCALE GENOMIC DNA]</scope>
    <source>
        <tissue evidence="7">Muscle</tissue>
    </source>
</reference>
<evidence type="ECO:0000259" key="6">
    <source>
        <dbReference type="PROSITE" id="PS50056"/>
    </source>
</evidence>
<evidence type="ECO:0000313" key="7">
    <source>
        <dbReference type="EMBL" id="MPC26773.1"/>
    </source>
</evidence>
<dbReference type="Proteomes" id="UP000324222">
    <property type="component" value="Unassembled WGS sequence"/>
</dbReference>
<feature type="domain" description="Tyrosine specific protein phosphatases" evidence="6">
    <location>
        <begin position="1"/>
        <end position="46"/>
    </location>
</feature>
<evidence type="ECO:0000313" key="8">
    <source>
        <dbReference type="Proteomes" id="UP000324222"/>
    </source>
</evidence>
<dbReference type="Gene3D" id="3.90.190.10">
    <property type="entry name" value="Protein tyrosine phosphatase superfamily"/>
    <property type="match status" value="1"/>
</dbReference>